<evidence type="ECO:0000313" key="2">
    <source>
        <dbReference type="EMBL" id="CAE7274712.1"/>
    </source>
</evidence>
<accession>A0A812MUM6</accession>
<dbReference type="InterPro" id="IPR029071">
    <property type="entry name" value="Ubiquitin-like_domsf"/>
</dbReference>
<protein>
    <recommendedName>
        <fullName evidence="4">Ubiquitin-like domain-containing protein</fullName>
    </recommendedName>
</protein>
<organism evidence="2 3">
    <name type="scientific">Symbiodinium natans</name>
    <dbReference type="NCBI Taxonomy" id="878477"/>
    <lineage>
        <taxon>Eukaryota</taxon>
        <taxon>Sar</taxon>
        <taxon>Alveolata</taxon>
        <taxon>Dinophyceae</taxon>
        <taxon>Suessiales</taxon>
        <taxon>Symbiodiniaceae</taxon>
        <taxon>Symbiodinium</taxon>
    </lineage>
</organism>
<proteinExistence type="predicted"/>
<keyword evidence="3" id="KW-1185">Reference proteome</keyword>
<feature type="region of interest" description="Disordered" evidence="1">
    <location>
        <begin position="253"/>
        <end position="292"/>
    </location>
</feature>
<dbReference type="OrthoDB" id="10464131at2759"/>
<evidence type="ECO:0000256" key="1">
    <source>
        <dbReference type="SAM" id="MobiDB-lite"/>
    </source>
</evidence>
<comment type="caution">
    <text evidence="2">The sequence shown here is derived from an EMBL/GenBank/DDBJ whole genome shotgun (WGS) entry which is preliminary data.</text>
</comment>
<evidence type="ECO:0008006" key="4">
    <source>
        <dbReference type="Google" id="ProtNLM"/>
    </source>
</evidence>
<sequence length="292" mass="33499">MACQMPRRMRLTARLLSASPVELVVEPSVKVATLKLLIEEAAQLPPCRVVRCLVWGVAELPEEASLQELGFDGSDELLALVSDVLVGDFEFCIPVYSGCPCCGFNFEIQSVQFCADGTALIQAEPWEGTRRFLYKLGELRGAERELEFEEAADVTPPAVYAGTLYVSTTDPMYRRVKIPELGIDVEDVQYLKQQDRTALQQKLEFFFSHPHFNHSRDWVMQNVCNPSAVTTYDAEILEAFWWSWPREKQNQEAEELAETYDAIHPKKIRKQKIPEQKKPRRRVRGHRPRPRD</sequence>
<feature type="compositionally biased region" description="Basic residues" evidence="1">
    <location>
        <begin position="278"/>
        <end position="292"/>
    </location>
</feature>
<dbReference type="EMBL" id="CAJNDS010001724">
    <property type="protein sequence ID" value="CAE7274712.1"/>
    <property type="molecule type" value="Genomic_DNA"/>
</dbReference>
<dbReference type="Proteomes" id="UP000604046">
    <property type="component" value="Unassembled WGS sequence"/>
</dbReference>
<reference evidence="2" key="1">
    <citation type="submission" date="2021-02" db="EMBL/GenBank/DDBJ databases">
        <authorList>
            <person name="Dougan E. K."/>
            <person name="Rhodes N."/>
            <person name="Thang M."/>
            <person name="Chan C."/>
        </authorList>
    </citation>
    <scope>NUCLEOTIDE SEQUENCE</scope>
</reference>
<dbReference type="AlphaFoldDB" id="A0A812MUM6"/>
<name>A0A812MUM6_9DINO</name>
<gene>
    <name evidence="2" type="ORF">SNAT2548_LOCUS14574</name>
</gene>
<evidence type="ECO:0000313" key="3">
    <source>
        <dbReference type="Proteomes" id="UP000604046"/>
    </source>
</evidence>
<dbReference type="SUPFAM" id="SSF54236">
    <property type="entry name" value="Ubiquitin-like"/>
    <property type="match status" value="1"/>
</dbReference>